<feature type="non-terminal residue" evidence="2">
    <location>
        <position position="1"/>
    </location>
</feature>
<feature type="compositionally biased region" description="Basic and acidic residues" evidence="1">
    <location>
        <begin position="48"/>
        <end position="70"/>
    </location>
</feature>
<evidence type="ECO:0000256" key="1">
    <source>
        <dbReference type="SAM" id="MobiDB-lite"/>
    </source>
</evidence>
<feature type="region of interest" description="Disordered" evidence="1">
    <location>
        <begin position="13"/>
        <end position="70"/>
    </location>
</feature>
<protein>
    <submittedName>
        <fullName evidence="2">Uncharacterized protein</fullName>
    </submittedName>
</protein>
<organism evidence="2 3">
    <name type="scientific">Streblomastix strix</name>
    <dbReference type="NCBI Taxonomy" id="222440"/>
    <lineage>
        <taxon>Eukaryota</taxon>
        <taxon>Metamonada</taxon>
        <taxon>Preaxostyla</taxon>
        <taxon>Oxymonadida</taxon>
        <taxon>Streblomastigidae</taxon>
        <taxon>Streblomastix</taxon>
    </lineage>
</organism>
<proteinExistence type="predicted"/>
<comment type="caution">
    <text evidence="2">The sequence shown here is derived from an EMBL/GenBank/DDBJ whole genome shotgun (WGS) entry which is preliminary data.</text>
</comment>
<evidence type="ECO:0000313" key="3">
    <source>
        <dbReference type="Proteomes" id="UP000324800"/>
    </source>
</evidence>
<dbReference type="Proteomes" id="UP000324800">
    <property type="component" value="Unassembled WGS sequence"/>
</dbReference>
<dbReference type="EMBL" id="SNRW01033821">
    <property type="protein sequence ID" value="KAA6355915.1"/>
    <property type="molecule type" value="Genomic_DNA"/>
</dbReference>
<reference evidence="2 3" key="1">
    <citation type="submission" date="2019-03" db="EMBL/GenBank/DDBJ databases">
        <title>Single cell metagenomics reveals metabolic interactions within the superorganism composed of flagellate Streblomastix strix and complex community of Bacteroidetes bacteria on its surface.</title>
        <authorList>
            <person name="Treitli S.C."/>
            <person name="Kolisko M."/>
            <person name="Husnik F."/>
            <person name="Keeling P."/>
            <person name="Hampl V."/>
        </authorList>
    </citation>
    <scope>NUCLEOTIDE SEQUENCE [LARGE SCALE GENOMIC DNA]</scope>
    <source>
        <strain evidence="2">ST1C</strain>
    </source>
</reference>
<feature type="compositionally biased region" description="Low complexity" evidence="1">
    <location>
        <begin position="17"/>
        <end position="28"/>
    </location>
</feature>
<sequence>YLELYPQRRPFWHNIHGTNDTNNRTDGNQQGSTIKEKERPDLIITKTNLKDKSKSKKNESGLKELMFDDF</sequence>
<name>A0A5J4TEK9_9EUKA</name>
<dbReference type="AlphaFoldDB" id="A0A5J4TEK9"/>
<gene>
    <name evidence="2" type="ORF">EZS28_048558</name>
</gene>
<accession>A0A5J4TEK9</accession>
<evidence type="ECO:0000313" key="2">
    <source>
        <dbReference type="EMBL" id="KAA6355915.1"/>
    </source>
</evidence>